<name>A0ABU9N706_9FLAO</name>
<dbReference type="EMBL" id="JBCGDO010000017">
    <property type="protein sequence ID" value="MEM0543400.1"/>
    <property type="molecule type" value="Genomic_DNA"/>
</dbReference>
<evidence type="ECO:0000259" key="6">
    <source>
        <dbReference type="Pfam" id="PF01699"/>
    </source>
</evidence>
<feature type="transmembrane region" description="Helical" evidence="5">
    <location>
        <begin position="70"/>
        <end position="92"/>
    </location>
</feature>
<evidence type="ECO:0000256" key="4">
    <source>
        <dbReference type="ARBA" id="ARBA00023136"/>
    </source>
</evidence>
<proteinExistence type="predicted"/>
<feature type="transmembrane region" description="Helical" evidence="5">
    <location>
        <begin position="308"/>
        <end position="331"/>
    </location>
</feature>
<keyword evidence="4 5" id="KW-0472">Membrane</keyword>
<feature type="transmembrane region" description="Helical" evidence="5">
    <location>
        <begin position="250"/>
        <end position="268"/>
    </location>
</feature>
<dbReference type="Gene3D" id="1.20.1420.30">
    <property type="entry name" value="NCX, central ion-binding region"/>
    <property type="match status" value="1"/>
</dbReference>
<evidence type="ECO:0000256" key="5">
    <source>
        <dbReference type="SAM" id="Phobius"/>
    </source>
</evidence>
<reference evidence="7 8" key="1">
    <citation type="submission" date="2024-03" db="EMBL/GenBank/DDBJ databases">
        <title>Two novel species of the genus Flavobacterium exhibiting potentially degradation of complex polysaccharides.</title>
        <authorList>
            <person name="Lian X."/>
        </authorList>
    </citation>
    <scope>NUCLEOTIDE SEQUENCE [LARGE SCALE GENOMIC DNA]</scope>
    <source>
        <strain evidence="8">j3</strain>
    </source>
</reference>
<accession>A0ABU9N706</accession>
<dbReference type="InterPro" id="IPR004837">
    <property type="entry name" value="NaCa_Exmemb"/>
</dbReference>
<feature type="transmembrane region" description="Helical" evidence="5">
    <location>
        <begin position="280"/>
        <end position="301"/>
    </location>
</feature>
<organism evidence="7 8">
    <name type="scientific">Flavobacterium aureirubrum</name>
    <dbReference type="NCBI Taxonomy" id="3133147"/>
    <lineage>
        <taxon>Bacteria</taxon>
        <taxon>Pseudomonadati</taxon>
        <taxon>Bacteroidota</taxon>
        <taxon>Flavobacteriia</taxon>
        <taxon>Flavobacteriales</taxon>
        <taxon>Flavobacteriaceae</taxon>
        <taxon>Flavobacterium</taxon>
    </lineage>
</organism>
<dbReference type="Proteomes" id="UP001460072">
    <property type="component" value="Unassembled WGS sequence"/>
</dbReference>
<feature type="transmembrane region" description="Helical" evidence="5">
    <location>
        <begin position="182"/>
        <end position="203"/>
    </location>
</feature>
<keyword evidence="3 5" id="KW-1133">Transmembrane helix</keyword>
<dbReference type="PANTHER" id="PTHR10846">
    <property type="entry name" value="SODIUM/POTASSIUM/CALCIUM EXCHANGER"/>
    <property type="match status" value="1"/>
</dbReference>
<gene>
    <name evidence="7" type="ORF">WFZ85_12295</name>
</gene>
<feature type="transmembrane region" description="Helical" evidence="5">
    <location>
        <begin position="131"/>
        <end position="154"/>
    </location>
</feature>
<keyword evidence="8" id="KW-1185">Reference proteome</keyword>
<protein>
    <recommendedName>
        <fullName evidence="6">Sodium/calcium exchanger membrane region domain-containing protein</fullName>
    </recommendedName>
</protein>
<dbReference type="PANTHER" id="PTHR10846:SF8">
    <property type="entry name" value="INNER MEMBRANE PROTEIN YRBG"/>
    <property type="match status" value="1"/>
</dbReference>
<feature type="transmembrane region" description="Helical" evidence="5">
    <location>
        <begin position="38"/>
        <end position="64"/>
    </location>
</feature>
<evidence type="ECO:0000256" key="2">
    <source>
        <dbReference type="ARBA" id="ARBA00022692"/>
    </source>
</evidence>
<evidence type="ECO:0000313" key="8">
    <source>
        <dbReference type="Proteomes" id="UP001460072"/>
    </source>
</evidence>
<keyword evidence="2 5" id="KW-0812">Transmembrane</keyword>
<evidence type="ECO:0000313" key="7">
    <source>
        <dbReference type="EMBL" id="MEM0543400.1"/>
    </source>
</evidence>
<dbReference type="InterPro" id="IPR044880">
    <property type="entry name" value="NCX_ion-bd_dom_sf"/>
</dbReference>
<sequence length="332" mass="36174">MIVTLLGFFLCAAIIFFSGTKLAHYGDQLAEITGMSKAWFGLIMMASITSLPELFVGISSASIIESADFAVGDILGSCVFNLAILSLLDVFSKKTHLFSVASPSHVLAGALGIVLFSFVGIGLYLPYDYKIIDWIGISSIVFIIIYLVSIKLVYQYDKEHPLANIPLEKAVLQSKKALKKVVFWYTINALVVIGAALLLPYFAEQISNQTGLQKSFIGTLLLAASTSLPEIAVSIAAIKIGATDMAVGNLLGSNLFNIFILAIDNLFYRKGHILVDASESNIISVFSIITMTAIAIIGLTYRSKSKPFLLAWDTLLIVIMYVFNMVILYQLQ</sequence>
<dbReference type="RefSeq" id="WP_342696594.1">
    <property type="nucleotide sequence ID" value="NZ_JBCGDO010000017.1"/>
</dbReference>
<dbReference type="InterPro" id="IPR004481">
    <property type="entry name" value="K/Na/Ca-exchanger"/>
</dbReference>
<dbReference type="Pfam" id="PF01699">
    <property type="entry name" value="Na_Ca_ex"/>
    <property type="match status" value="2"/>
</dbReference>
<evidence type="ECO:0000256" key="3">
    <source>
        <dbReference type="ARBA" id="ARBA00022989"/>
    </source>
</evidence>
<feature type="transmembrane region" description="Helical" evidence="5">
    <location>
        <begin position="215"/>
        <end position="238"/>
    </location>
</feature>
<feature type="transmembrane region" description="Helical" evidence="5">
    <location>
        <begin position="6"/>
        <end position="26"/>
    </location>
</feature>
<comment type="caution">
    <text evidence="7">The sequence shown here is derived from an EMBL/GenBank/DDBJ whole genome shotgun (WGS) entry which is preliminary data.</text>
</comment>
<feature type="domain" description="Sodium/calcium exchanger membrane region" evidence="6">
    <location>
        <begin position="5"/>
        <end position="148"/>
    </location>
</feature>
<evidence type="ECO:0000256" key="1">
    <source>
        <dbReference type="ARBA" id="ARBA00004141"/>
    </source>
</evidence>
<feature type="domain" description="Sodium/calcium exchanger membrane region" evidence="6">
    <location>
        <begin position="186"/>
        <end position="329"/>
    </location>
</feature>
<comment type="subcellular location">
    <subcellularLocation>
        <location evidence="1">Membrane</location>
        <topology evidence="1">Multi-pass membrane protein</topology>
    </subcellularLocation>
</comment>
<feature type="transmembrane region" description="Helical" evidence="5">
    <location>
        <begin position="104"/>
        <end position="125"/>
    </location>
</feature>